<dbReference type="EMBL" id="BMIN01000013">
    <property type="protein sequence ID" value="GGD19142.1"/>
    <property type="molecule type" value="Genomic_DNA"/>
</dbReference>
<dbReference type="Proteomes" id="UP000642571">
    <property type="component" value="Unassembled WGS sequence"/>
</dbReference>
<accession>A0ABQ1QAS3</accession>
<gene>
    <name evidence="1" type="ORF">GCM10011389_28510</name>
</gene>
<protein>
    <submittedName>
        <fullName evidence="1">Uncharacterized protein</fullName>
    </submittedName>
</protein>
<reference evidence="2" key="1">
    <citation type="journal article" date="2019" name="Int. J. Syst. Evol. Microbiol.">
        <title>The Global Catalogue of Microorganisms (GCM) 10K type strain sequencing project: providing services to taxonomists for standard genome sequencing and annotation.</title>
        <authorList>
            <consortium name="The Broad Institute Genomics Platform"/>
            <consortium name="The Broad Institute Genome Sequencing Center for Infectious Disease"/>
            <person name="Wu L."/>
            <person name="Ma J."/>
        </authorList>
    </citation>
    <scope>NUCLEOTIDE SEQUENCE [LARGE SCALE GENOMIC DNA]</scope>
    <source>
        <strain evidence="2">CGMCC 1.15353</strain>
    </source>
</reference>
<proteinExistence type="predicted"/>
<evidence type="ECO:0000313" key="2">
    <source>
        <dbReference type="Proteomes" id="UP000642571"/>
    </source>
</evidence>
<comment type="caution">
    <text evidence="1">The sequence shown here is derived from an EMBL/GenBank/DDBJ whole genome shotgun (WGS) entry which is preliminary data.</text>
</comment>
<organism evidence="1 2">
    <name type="scientific">Pontibacillus salipaludis</name>
    <dbReference type="NCBI Taxonomy" id="1697394"/>
    <lineage>
        <taxon>Bacteria</taxon>
        <taxon>Bacillati</taxon>
        <taxon>Bacillota</taxon>
        <taxon>Bacilli</taxon>
        <taxon>Bacillales</taxon>
        <taxon>Bacillaceae</taxon>
        <taxon>Pontibacillus</taxon>
    </lineage>
</organism>
<evidence type="ECO:0000313" key="1">
    <source>
        <dbReference type="EMBL" id="GGD19142.1"/>
    </source>
</evidence>
<keyword evidence="2" id="KW-1185">Reference proteome</keyword>
<name>A0ABQ1QAS3_9BACI</name>
<sequence>MSYLARPSPPELDINEKHWLNQEILEEVRLSHLHVNKKAAVTNL</sequence>